<evidence type="ECO:0000259" key="5">
    <source>
        <dbReference type="SMART" id="SM00858"/>
    </source>
</evidence>
<comment type="function">
    <text evidence="4">Involved in the assembly process of the P-ring formation. It may associate with FlgF on the rod constituting a structure essential for the P-ring assembly or may act as a modulator protein for the P-ring assembly.</text>
</comment>
<comment type="similarity">
    <text evidence="4">Belongs to the FlgA family.</text>
</comment>
<dbReference type="EMBL" id="JACJHZ010000032">
    <property type="protein sequence ID" value="MBA9023306.1"/>
    <property type="molecule type" value="Genomic_DNA"/>
</dbReference>
<keyword evidence="6" id="KW-0282">Flagellum</keyword>
<name>A0ABR6CEJ1_9HYPH</name>
<evidence type="ECO:0000256" key="3">
    <source>
        <dbReference type="ARBA" id="ARBA00022764"/>
    </source>
</evidence>
<dbReference type="CDD" id="cd11614">
    <property type="entry name" value="SAF_CpaB_FlgA_like"/>
    <property type="match status" value="1"/>
</dbReference>
<dbReference type="SMART" id="SM00858">
    <property type="entry name" value="SAF"/>
    <property type="match status" value="1"/>
</dbReference>
<evidence type="ECO:0000256" key="2">
    <source>
        <dbReference type="ARBA" id="ARBA00022729"/>
    </source>
</evidence>
<keyword evidence="3 4" id="KW-0574">Periplasm</keyword>
<feature type="signal peptide" evidence="4">
    <location>
        <begin position="1"/>
        <end position="29"/>
    </location>
</feature>
<dbReference type="Gene3D" id="2.30.30.760">
    <property type="match status" value="1"/>
</dbReference>
<feature type="chain" id="PRO_5045001355" description="Flagella basal body P-ring formation protein FlgA" evidence="4">
    <location>
        <begin position="30"/>
        <end position="160"/>
    </location>
</feature>
<evidence type="ECO:0000256" key="1">
    <source>
        <dbReference type="ARBA" id="ARBA00004418"/>
    </source>
</evidence>
<organism evidence="6 7">
    <name type="scientific">Aminobacter ciceronei</name>
    <dbReference type="NCBI Taxonomy" id="150723"/>
    <lineage>
        <taxon>Bacteria</taxon>
        <taxon>Pseudomonadati</taxon>
        <taxon>Pseudomonadota</taxon>
        <taxon>Alphaproteobacteria</taxon>
        <taxon>Hyphomicrobiales</taxon>
        <taxon>Phyllobacteriaceae</taxon>
        <taxon>Aminobacter</taxon>
    </lineage>
</organism>
<evidence type="ECO:0000256" key="4">
    <source>
        <dbReference type="RuleBase" id="RU362063"/>
    </source>
</evidence>
<dbReference type="InterPro" id="IPR013974">
    <property type="entry name" value="SAF"/>
</dbReference>
<dbReference type="InterPro" id="IPR039246">
    <property type="entry name" value="Flagellar_FlgA"/>
</dbReference>
<dbReference type="Pfam" id="PF13144">
    <property type="entry name" value="ChapFlgA"/>
    <property type="match status" value="1"/>
</dbReference>
<reference evidence="6 7" key="1">
    <citation type="submission" date="2020-08" db="EMBL/GenBank/DDBJ databases">
        <title>Genomic Encyclopedia of Type Strains, Phase IV (KMG-IV): sequencing the most valuable type-strain genomes for metagenomic binning, comparative biology and taxonomic classification.</title>
        <authorList>
            <person name="Goeker M."/>
        </authorList>
    </citation>
    <scope>NUCLEOTIDE SEQUENCE [LARGE SCALE GENOMIC DNA]</scope>
    <source>
        <strain evidence="6 7">DSM 17455</strain>
    </source>
</reference>
<evidence type="ECO:0000313" key="6">
    <source>
        <dbReference type="EMBL" id="MBA9023306.1"/>
    </source>
</evidence>
<dbReference type="PANTHER" id="PTHR36307">
    <property type="entry name" value="FLAGELLA BASAL BODY P-RING FORMATION PROTEIN FLGA"/>
    <property type="match status" value="1"/>
</dbReference>
<dbReference type="Proteomes" id="UP000587524">
    <property type="component" value="Unassembled WGS sequence"/>
</dbReference>
<dbReference type="PANTHER" id="PTHR36307:SF1">
    <property type="entry name" value="FLAGELLA BASAL BODY P-RING FORMATION PROTEIN FLGA"/>
    <property type="match status" value="1"/>
</dbReference>
<keyword evidence="7" id="KW-1185">Reference proteome</keyword>
<keyword evidence="6" id="KW-0969">Cilium</keyword>
<comment type="subcellular location">
    <subcellularLocation>
        <location evidence="1 4">Periplasm</location>
    </subcellularLocation>
</comment>
<gene>
    <name evidence="6" type="ORF">HNQ97_005330</name>
</gene>
<dbReference type="InterPro" id="IPR017585">
    <property type="entry name" value="SAF_FlgA"/>
</dbReference>
<accession>A0ABR6CEJ1</accession>
<proteinExistence type="inferred from homology"/>
<comment type="caution">
    <text evidence="6">The sequence shown here is derived from an EMBL/GenBank/DDBJ whole genome shotgun (WGS) entry which is preliminary data.</text>
</comment>
<keyword evidence="4" id="KW-1005">Bacterial flagellum biogenesis</keyword>
<evidence type="ECO:0000313" key="7">
    <source>
        <dbReference type="Proteomes" id="UP000587524"/>
    </source>
</evidence>
<dbReference type="NCBIfam" id="TIGR03170">
    <property type="entry name" value="flgA_cterm"/>
    <property type="match status" value="1"/>
</dbReference>
<protein>
    <recommendedName>
        <fullName evidence="4">Flagella basal body P-ring formation protein FlgA</fullName>
    </recommendedName>
</protein>
<keyword evidence="2 4" id="KW-0732">Signal</keyword>
<feature type="domain" description="SAF" evidence="5">
    <location>
        <begin position="33"/>
        <end position="96"/>
    </location>
</feature>
<keyword evidence="6" id="KW-0966">Cell projection</keyword>
<sequence length="160" mass="16894">MKIMRRRHALLYIRSAVLAFAMLGGAAQAADQEVVLVPNRVIYPGETIALSSLKEVTLKPGKVRPDAVATMADELDGRIAKRTLLPGRYVPITALREAWLVDRGASVQVVFASGPLMISAAAVTLEPGAAGDVVKVRNLDSGKVFTGTVMADGSIRVGAI</sequence>